<name>A0ABU0S994_9HYPH</name>
<proteinExistence type="predicted"/>
<comment type="caution">
    <text evidence="3">The sequence shown here is derived from an EMBL/GenBank/DDBJ whole genome shotgun (WGS) entry which is preliminary data.</text>
</comment>
<dbReference type="NCBIfam" id="TIGR01840">
    <property type="entry name" value="esterase_phb"/>
    <property type="match status" value="1"/>
</dbReference>
<keyword evidence="4" id="KW-1185">Reference proteome</keyword>
<gene>
    <name evidence="3" type="ORF">QFZ34_002223</name>
</gene>
<dbReference type="EMBL" id="JAUSZT010000003">
    <property type="protein sequence ID" value="MDQ0997041.1"/>
    <property type="molecule type" value="Genomic_DNA"/>
</dbReference>
<accession>A0ABU0S994</accession>
<evidence type="ECO:0000256" key="2">
    <source>
        <dbReference type="ARBA" id="ARBA00022801"/>
    </source>
</evidence>
<sequence length="361" mass="38731">MRTISDTIRRLNKQQSVLSNGSANNRGRLSPLADFGSNPGQLRGWTYLSDKLPPDAPLVVVLHGCTQSADDYDVGSGWSLLAERYGFGVLFPEQQRTNNPNLCFNWFSTSDTTRGEGEVCSISQMVETLLKNHRIDRTRVYVTGLSAGGAMTASLLATYPELFNSGAIIAGIAHGTASTIPQAFDRMRGHGLEDGAALAAHVRQASSHKGPWPKVSVWHGTADTTVDPINMEAVIGQWGILHELDRPASKSTLDGHQVRKWQNADGQTVLEAYAINGMAHGTPINSRGENAVGSARPFMLDVGTSSTWHIAQSWGLIGKSTETAPALNPTAGLYSVSPDKQSGNSIKNTIENALKSAGLLR</sequence>
<dbReference type="InterPro" id="IPR029058">
    <property type="entry name" value="AB_hydrolase_fold"/>
</dbReference>
<dbReference type="Pfam" id="PF10503">
    <property type="entry name" value="Esterase_PHB"/>
    <property type="match status" value="1"/>
</dbReference>
<evidence type="ECO:0000256" key="1">
    <source>
        <dbReference type="ARBA" id="ARBA00022729"/>
    </source>
</evidence>
<dbReference type="InterPro" id="IPR050955">
    <property type="entry name" value="Plant_Biomass_Hydrol_Est"/>
</dbReference>
<dbReference type="PANTHER" id="PTHR43037:SF1">
    <property type="entry name" value="BLL1128 PROTEIN"/>
    <property type="match status" value="1"/>
</dbReference>
<reference evidence="3 4" key="1">
    <citation type="submission" date="2023-07" db="EMBL/GenBank/DDBJ databases">
        <title>Comparative genomics of wheat-associated soil bacteria to identify genetic determinants of phenazine resistance.</title>
        <authorList>
            <person name="Mouncey N."/>
        </authorList>
    </citation>
    <scope>NUCLEOTIDE SEQUENCE [LARGE SCALE GENOMIC DNA]</scope>
    <source>
        <strain evidence="3 4">W4I11</strain>
    </source>
</reference>
<evidence type="ECO:0000313" key="4">
    <source>
        <dbReference type="Proteomes" id="UP001237780"/>
    </source>
</evidence>
<dbReference type="SUPFAM" id="SSF53474">
    <property type="entry name" value="alpha/beta-Hydrolases"/>
    <property type="match status" value="2"/>
</dbReference>
<evidence type="ECO:0000313" key="3">
    <source>
        <dbReference type="EMBL" id="MDQ0997041.1"/>
    </source>
</evidence>
<keyword evidence="2" id="KW-0378">Hydrolase</keyword>
<dbReference type="Gene3D" id="3.40.50.1820">
    <property type="entry name" value="alpha/beta hydrolase"/>
    <property type="match status" value="1"/>
</dbReference>
<dbReference type="InterPro" id="IPR010126">
    <property type="entry name" value="Esterase_phb"/>
</dbReference>
<dbReference type="RefSeq" id="WP_307280547.1">
    <property type="nucleotide sequence ID" value="NZ_JAUSZT010000003.1"/>
</dbReference>
<keyword evidence="1" id="KW-0732">Signal</keyword>
<dbReference type="PANTHER" id="PTHR43037">
    <property type="entry name" value="UNNAMED PRODUCT-RELATED"/>
    <property type="match status" value="1"/>
</dbReference>
<organism evidence="3 4">
    <name type="scientific">Phyllobacterium ifriqiyense</name>
    <dbReference type="NCBI Taxonomy" id="314238"/>
    <lineage>
        <taxon>Bacteria</taxon>
        <taxon>Pseudomonadati</taxon>
        <taxon>Pseudomonadota</taxon>
        <taxon>Alphaproteobacteria</taxon>
        <taxon>Hyphomicrobiales</taxon>
        <taxon>Phyllobacteriaceae</taxon>
        <taxon>Phyllobacterium</taxon>
    </lineage>
</organism>
<dbReference type="Proteomes" id="UP001237780">
    <property type="component" value="Unassembled WGS sequence"/>
</dbReference>
<protein>
    <submittedName>
        <fullName evidence="3">Poly(Hydroxyalkanoate) depolymerase family esterase</fullName>
    </submittedName>
</protein>